<gene>
    <name evidence="2" type="ORF">FE257_010322</name>
</gene>
<dbReference type="AlphaFoldDB" id="A0AAD4CKM2"/>
<keyword evidence="3" id="KW-1185">Reference proteome</keyword>
<keyword evidence="1" id="KW-0732">Signal</keyword>
<name>A0AAD4CKM2_ASPNN</name>
<protein>
    <submittedName>
        <fullName evidence="2">Uncharacterized protein</fullName>
    </submittedName>
</protein>
<proteinExistence type="predicted"/>
<comment type="caution">
    <text evidence="2">The sequence shown here is derived from an EMBL/GenBank/DDBJ whole genome shotgun (WGS) entry which is preliminary data.</text>
</comment>
<evidence type="ECO:0000256" key="1">
    <source>
        <dbReference type="SAM" id="SignalP"/>
    </source>
</evidence>
<reference evidence="2" key="2">
    <citation type="submission" date="2020-02" db="EMBL/GenBank/DDBJ databases">
        <authorList>
            <person name="Gilchrist C.L.M."/>
            <person name="Chooi Y.-H."/>
        </authorList>
    </citation>
    <scope>NUCLEOTIDE SEQUENCE</scope>
    <source>
        <strain evidence="2">MST-FP2251</strain>
    </source>
</reference>
<feature type="chain" id="PRO_5042261247" evidence="1">
    <location>
        <begin position="17"/>
        <end position="56"/>
    </location>
</feature>
<dbReference type="EMBL" id="VCAU01000063">
    <property type="protein sequence ID" value="KAF9887327.1"/>
    <property type="molecule type" value="Genomic_DNA"/>
</dbReference>
<dbReference type="Proteomes" id="UP001194746">
    <property type="component" value="Unassembled WGS sequence"/>
</dbReference>
<sequence length="56" mass="6127">MKFILFVIPLFAVAMADEWPSCHPKGQVCKIGNGPSGKCCNSLKCVKSSGEDWHCK</sequence>
<accession>A0AAD4CKM2</accession>
<evidence type="ECO:0000313" key="2">
    <source>
        <dbReference type="EMBL" id="KAF9887327.1"/>
    </source>
</evidence>
<feature type="signal peptide" evidence="1">
    <location>
        <begin position="1"/>
        <end position="16"/>
    </location>
</feature>
<reference evidence="2" key="1">
    <citation type="journal article" date="2019" name="Beilstein J. Org. Chem.">
        <title>Nanangenines: drimane sesquiterpenoids as the dominant metabolite cohort of a novel Australian fungus, Aspergillus nanangensis.</title>
        <authorList>
            <person name="Lacey H.J."/>
            <person name="Gilchrist C.L.M."/>
            <person name="Crombie A."/>
            <person name="Kalaitzis J.A."/>
            <person name="Vuong D."/>
            <person name="Rutledge P.J."/>
            <person name="Turner P."/>
            <person name="Pitt J.I."/>
            <person name="Lacey E."/>
            <person name="Chooi Y.H."/>
            <person name="Piggott A.M."/>
        </authorList>
    </citation>
    <scope>NUCLEOTIDE SEQUENCE</scope>
    <source>
        <strain evidence="2">MST-FP2251</strain>
    </source>
</reference>
<evidence type="ECO:0000313" key="3">
    <source>
        <dbReference type="Proteomes" id="UP001194746"/>
    </source>
</evidence>
<organism evidence="2 3">
    <name type="scientific">Aspergillus nanangensis</name>
    <dbReference type="NCBI Taxonomy" id="2582783"/>
    <lineage>
        <taxon>Eukaryota</taxon>
        <taxon>Fungi</taxon>
        <taxon>Dikarya</taxon>
        <taxon>Ascomycota</taxon>
        <taxon>Pezizomycotina</taxon>
        <taxon>Eurotiomycetes</taxon>
        <taxon>Eurotiomycetidae</taxon>
        <taxon>Eurotiales</taxon>
        <taxon>Aspergillaceae</taxon>
        <taxon>Aspergillus</taxon>
        <taxon>Aspergillus subgen. Circumdati</taxon>
    </lineage>
</organism>